<keyword evidence="8" id="KW-1185">Reference proteome</keyword>
<evidence type="ECO:0000256" key="4">
    <source>
        <dbReference type="ARBA" id="ARBA00022763"/>
    </source>
</evidence>
<keyword evidence="3" id="KW-0235">DNA replication</keyword>
<dbReference type="Gene3D" id="2.40.50.140">
    <property type="entry name" value="Nucleic acid-binding proteins"/>
    <property type="match status" value="1"/>
</dbReference>
<accession>A0AAJ5Z3Q7</accession>
<dbReference type="GO" id="GO:0006260">
    <property type="term" value="P:DNA replication"/>
    <property type="evidence" value="ECO:0007669"/>
    <property type="project" value="UniProtKB-KW"/>
</dbReference>
<keyword evidence="5" id="KW-0234">DNA repair</keyword>
<dbReference type="GO" id="GO:0006281">
    <property type="term" value="P:DNA repair"/>
    <property type="evidence" value="ECO:0007669"/>
    <property type="project" value="UniProtKB-KW"/>
</dbReference>
<evidence type="ECO:0000256" key="3">
    <source>
        <dbReference type="ARBA" id="ARBA00022705"/>
    </source>
</evidence>
<gene>
    <name evidence="7" type="ORF">MARU1_001367</name>
</gene>
<evidence type="ECO:0000256" key="1">
    <source>
        <dbReference type="ARBA" id="ARBA00001968"/>
    </source>
</evidence>
<keyword evidence="4" id="KW-0227">DNA damage</keyword>
<dbReference type="Proteomes" id="UP001217582">
    <property type="component" value="Chromosome 2"/>
</dbReference>
<dbReference type="GO" id="GO:0006310">
    <property type="term" value="P:DNA recombination"/>
    <property type="evidence" value="ECO:0007669"/>
    <property type="project" value="InterPro"/>
</dbReference>
<keyword evidence="2" id="KW-0436">Ligase</keyword>
<feature type="domain" description="ATP-dependent DNA ligase family profile" evidence="6">
    <location>
        <begin position="191"/>
        <end position="365"/>
    </location>
</feature>
<evidence type="ECO:0000256" key="2">
    <source>
        <dbReference type="ARBA" id="ARBA00022598"/>
    </source>
</evidence>
<proteinExistence type="predicted"/>
<dbReference type="PANTHER" id="PTHR47810">
    <property type="entry name" value="DNA LIGASE"/>
    <property type="match status" value="1"/>
</dbReference>
<dbReference type="SUPFAM" id="SSF56091">
    <property type="entry name" value="DNA ligase/mRNA capping enzyme, catalytic domain"/>
    <property type="match status" value="1"/>
</dbReference>
<sequence>MHVSSVLQGSARLLRPSAAQQQLGRVRELIQRTSHVAGLNAKRAILAEYNDLTPLLQLVYEGRFHLTSRTVQKFRDAYQGCGVGYIPSNVTELLHLLNNGIRGRQACQLVNAFIEHHNIDDDCMIDTLYRCIDRHLRVGLSKHSIYHMVQRETSMTAFLERLQRCGHLLESQMPVALARTWDQPASCPPTKTCWYASRKLDGIRCLFVVTYNKAHAVYAISRTGRRFHTLTEWEHRLTRELAAYPSSFVIDGEMCVMNAEGHESFARAMSTIQQPGPKPDLVYFPFDLVTLDEFTGGGGRPYSERLECLRSLVPHLSQVGALPQTRIDHPATFEALVRDSREWEGLMLREDVPYEGRRTPSMLKIRPRCEAEYTVLGVDIRTMRLASDGIYADRRALASVTIQHGGRRVSVGSGFRAQERIHFAKYPEDILGHTVTVSYMAEAPTLKAQDTSLRFPVVKHVYREGRTI</sequence>
<dbReference type="AlphaFoldDB" id="A0AAJ5Z3Q7"/>
<dbReference type="SUPFAM" id="SSF50249">
    <property type="entry name" value="Nucleic acid-binding proteins"/>
    <property type="match status" value="1"/>
</dbReference>
<evidence type="ECO:0000256" key="5">
    <source>
        <dbReference type="ARBA" id="ARBA00023204"/>
    </source>
</evidence>
<dbReference type="InterPro" id="IPR012310">
    <property type="entry name" value="DNA_ligase_ATP-dep_cent"/>
</dbReference>
<evidence type="ECO:0000259" key="6">
    <source>
        <dbReference type="Pfam" id="PF01068"/>
    </source>
</evidence>
<dbReference type="Gene3D" id="3.30.470.30">
    <property type="entry name" value="DNA ligase/mRNA capping enzyme"/>
    <property type="match status" value="1"/>
</dbReference>
<evidence type="ECO:0000313" key="8">
    <source>
        <dbReference type="Proteomes" id="UP001217582"/>
    </source>
</evidence>
<dbReference type="InterPro" id="IPR012340">
    <property type="entry name" value="NA-bd_OB-fold"/>
</dbReference>
<name>A0AAJ5Z3Q7_9BASI</name>
<organism evidence="7 8">
    <name type="scientific">Malassezia arunalokei</name>
    <dbReference type="NCBI Taxonomy" id="1514897"/>
    <lineage>
        <taxon>Eukaryota</taxon>
        <taxon>Fungi</taxon>
        <taxon>Dikarya</taxon>
        <taxon>Basidiomycota</taxon>
        <taxon>Ustilaginomycotina</taxon>
        <taxon>Malasseziomycetes</taxon>
        <taxon>Malasseziales</taxon>
        <taxon>Malasseziaceae</taxon>
        <taxon>Malassezia</taxon>
    </lineage>
</organism>
<dbReference type="GO" id="GO:0003910">
    <property type="term" value="F:DNA ligase (ATP) activity"/>
    <property type="evidence" value="ECO:0007669"/>
    <property type="project" value="InterPro"/>
</dbReference>
<reference evidence="7 8" key="1">
    <citation type="submission" date="2023-03" db="EMBL/GenBank/DDBJ databases">
        <title>Mating type loci evolution in Malassezia.</title>
        <authorList>
            <person name="Coelho M.A."/>
        </authorList>
    </citation>
    <scope>NUCLEOTIDE SEQUENCE [LARGE SCALE GENOMIC DNA]</scope>
    <source>
        <strain evidence="7 8">CBS 13387</strain>
    </source>
</reference>
<dbReference type="EMBL" id="CP119917">
    <property type="protein sequence ID" value="WFD15349.1"/>
    <property type="molecule type" value="Genomic_DNA"/>
</dbReference>
<evidence type="ECO:0000313" key="7">
    <source>
        <dbReference type="EMBL" id="WFD15349.1"/>
    </source>
</evidence>
<protein>
    <recommendedName>
        <fullName evidence="6">ATP-dependent DNA ligase family profile domain-containing protein</fullName>
    </recommendedName>
</protein>
<comment type="cofactor">
    <cofactor evidence="1">
        <name>a divalent metal cation</name>
        <dbReference type="ChEBI" id="CHEBI:60240"/>
    </cofactor>
</comment>
<dbReference type="PANTHER" id="PTHR47810:SF1">
    <property type="entry name" value="DNA LIGASE B"/>
    <property type="match status" value="1"/>
</dbReference>
<dbReference type="InterPro" id="IPR050326">
    <property type="entry name" value="NAD_dep_DNA_ligaseB"/>
</dbReference>
<dbReference type="Pfam" id="PF01068">
    <property type="entry name" value="DNA_ligase_A_M"/>
    <property type="match status" value="1"/>
</dbReference>
<dbReference type="GO" id="GO:0005524">
    <property type="term" value="F:ATP binding"/>
    <property type="evidence" value="ECO:0007669"/>
    <property type="project" value="InterPro"/>
</dbReference>